<proteinExistence type="predicted"/>
<keyword evidence="2" id="KW-1185">Reference proteome</keyword>
<evidence type="ECO:0000313" key="2">
    <source>
        <dbReference type="Proteomes" id="UP000821865"/>
    </source>
</evidence>
<dbReference type="EMBL" id="CM023473">
    <property type="protein sequence ID" value="KAH7954136.1"/>
    <property type="molecule type" value="Genomic_DNA"/>
</dbReference>
<evidence type="ECO:0000313" key="1">
    <source>
        <dbReference type="EMBL" id="KAH7954136.1"/>
    </source>
</evidence>
<protein>
    <submittedName>
        <fullName evidence="1">Uncharacterized protein</fullName>
    </submittedName>
</protein>
<dbReference type="Proteomes" id="UP000821865">
    <property type="component" value="Chromosome 4"/>
</dbReference>
<accession>A0ACB8CYF6</accession>
<organism evidence="1 2">
    <name type="scientific">Dermacentor silvarum</name>
    <name type="common">Tick</name>
    <dbReference type="NCBI Taxonomy" id="543639"/>
    <lineage>
        <taxon>Eukaryota</taxon>
        <taxon>Metazoa</taxon>
        <taxon>Ecdysozoa</taxon>
        <taxon>Arthropoda</taxon>
        <taxon>Chelicerata</taxon>
        <taxon>Arachnida</taxon>
        <taxon>Acari</taxon>
        <taxon>Parasitiformes</taxon>
        <taxon>Ixodida</taxon>
        <taxon>Ixodoidea</taxon>
        <taxon>Ixodidae</taxon>
        <taxon>Rhipicephalinae</taxon>
        <taxon>Dermacentor</taxon>
    </lineage>
</organism>
<comment type="caution">
    <text evidence="1">The sequence shown here is derived from an EMBL/GenBank/DDBJ whole genome shotgun (WGS) entry which is preliminary data.</text>
</comment>
<gene>
    <name evidence="1" type="ORF">HPB49_015975</name>
</gene>
<reference evidence="1" key="1">
    <citation type="submission" date="2020-05" db="EMBL/GenBank/DDBJ databases">
        <title>Large-scale comparative analyses of tick genomes elucidate their genetic diversity and vector capacities.</title>
        <authorList>
            <person name="Jia N."/>
            <person name="Wang J."/>
            <person name="Shi W."/>
            <person name="Du L."/>
            <person name="Sun Y."/>
            <person name="Zhan W."/>
            <person name="Jiang J."/>
            <person name="Wang Q."/>
            <person name="Zhang B."/>
            <person name="Ji P."/>
            <person name="Sakyi L.B."/>
            <person name="Cui X."/>
            <person name="Yuan T."/>
            <person name="Jiang B."/>
            <person name="Yang W."/>
            <person name="Lam T.T.-Y."/>
            <person name="Chang Q."/>
            <person name="Ding S."/>
            <person name="Wang X."/>
            <person name="Zhu J."/>
            <person name="Ruan X."/>
            <person name="Zhao L."/>
            <person name="Wei J."/>
            <person name="Que T."/>
            <person name="Du C."/>
            <person name="Cheng J."/>
            <person name="Dai P."/>
            <person name="Han X."/>
            <person name="Huang E."/>
            <person name="Gao Y."/>
            <person name="Liu J."/>
            <person name="Shao H."/>
            <person name="Ye R."/>
            <person name="Li L."/>
            <person name="Wei W."/>
            <person name="Wang X."/>
            <person name="Wang C."/>
            <person name="Yang T."/>
            <person name="Huo Q."/>
            <person name="Li W."/>
            <person name="Guo W."/>
            <person name="Chen H."/>
            <person name="Zhou L."/>
            <person name="Ni X."/>
            <person name="Tian J."/>
            <person name="Zhou Y."/>
            <person name="Sheng Y."/>
            <person name="Liu T."/>
            <person name="Pan Y."/>
            <person name="Xia L."/>
            <person name="Li J."/>
            <person name="Zhao F."/>
            <person name="Cao W."/>
        </authorList>
    </citation>
    <scope>NUCLEOTIDE SEQUENCE</scope>
    <source>
        <strain evidence="1">Dsil-2018</strain>
    </source>
</reference>
<sequence length="139" mass="15614">MTGLPRCIPLPALKNCGALGDIADLIPTHEFTHVTRLKSTNAGRATLAKIGHDMSNLPALPRISPPWDYIPIADPKPLPKNMGQKQPARRQAHAKRHEKYRNQQLEGNDYTRAGAIQSRWTLLSDDQRMSQCSQWRGQI</sequence>
<name>A0ACB8CYF6_DERSI</name>